<evidence type="ECO:0000256" key="1">
    <source>
        <dbReference type="SAM" id="SignalP"/>
    </source>
</evidence>
<keyword evidence="4" id="KW-1185">Reference proteome</keyword>
<name>A0A417YVW5_9BACI</name>
<sequence>MRKKRIGLLLFLAVVLLAGCSGSPDYKVEIKEQIYTLKDKPSQIAINVMEDGEPVSGLKITGELTMVDMDHGTMKAEFAENEKGTYKAETVLPMAGKYEMALTINHDGDKTEKIVEFDVKKNEGVALINGEWVTDEDIKFYTFINKLHTAINREQDKEKYSGKELEEALAYWDAQDKINEDKNQLLTQIIRLRSVAMLAKEKGHSASQVEVERQLDDIKKQYSQFDIAPKMIADFGEEQFWAKERSQYEMIVLTQKVQQDLIERAKKENPKAGEQEIQYIAQMEYEELLVSQVNSLDIVIL</sequence>
<dbReference type="RefSeq" id="WP_118920005.1">
    <property type="nucleotide sequence ID" value="NZ_QWEG01000004.1"/>
</dbReference>
<feature type="domain" description="YtkA-like" evidence="2">
    <location>
        <begin position="24"/>
        <end position="102"/>
    </location>
</feature>
<dbReference type="InterPro" id="IPR032693">
    <property type="entry name" value="YtkA-like_dom"/>
</dbReference>
<evidence type="ECO:0000313" key="4">
    <source>
        <dbReference type="Proteomes" id="UP000284416"/>
    </source>
</evidence>
<dbReference type="EMBL" id="QWEG01000004">
    <property type="protein sequence ID" value="RHW41421.1"/>
    <property type="molecule type" value="Genomic_DNA"/>
</dbReference>
<dbReference type="Proteomes" id="UP000284416">
    <property type="component" value="Unassembled WGS sequence"/>
</dbReference>
<dbReference type="PROSITE" id="PS51257">
    <property type="entry name" value="PROKAR_LIPOPROTEIN"/>
    <property type="match status" value="1"/>
</dbReference>
<dbReference type="OrthoDB" id="2475673at2"/>
<organism evidence="3 4">
    <name type="scientific">Neobacillus notoginsengisoli</name>
    <dbReference type="NCBI Taxonomy" id="1578198"/>
    <lineage>
        <taxon>Bacteria</taxon>
        <taxon>Bacillati</taxon>
        <taxon>Bacillota</taxon>
        <taxon>Bacilli</taxon>
        <taxon>Bacillales</taxon>
        <taxon>Bacillaceae</taxon>
        <taxon>Neobacillus</taxon>
    </lineage>
</organism>
<reference evidence="3 4" key="1">
    <citation type="journal article" date="2017" name="Int. J. Syst. Evol. Microbiol.">
        <title>Bacillus notoginsengisoli sp. nov., a novel bacterium isolated from the rhizosphere of Panax notoginseng.</title>
        <authorList>
            <person name="Zhang M.Y."/>
            <person name="Cheng J."/>
            <person name="Cai Y."/>
            <person name="Zhang T.Y."/>
            <person name="Wu Y.Y."/>
            <person name="Manikprabhu D."/>
            <person name="Li W.J."/>
            <person name="Zhang Y.X."/>
        </authorList>
    </citation>
    <scope>NUCLEOTIDE SEQUENCE [LARGE SCALE GENOMIC DNA]</scope>
    <source>
        <strain evidence="3 4">JCM 30743</strain>
    </source>
</reference>
<evidence type="ECO:0000259" key="2">
    <source>
        <dbReference type="Pfam" id="PF13115"/>
    </source>
</evidence>
<accession>A0A417YVW5</accession>
<evidence type="ECO:0000313" key="3">
    <source>
        <dbReference type="EMBL" id="RHW41421.1"/>
    </source>
</evidence>
<dbReference type="Pfam" id="PF13115">
    <property type="entry name" value="YtkA"/>
    <property type="match status" value="1"/>
</dbReference>
<dbReference type="AlphaFoldDB" id="A0A417YVW5"/>
<gene>
    <name evidence="3" type="ORF">D1B31_06745</name>
</gene>
<keyword evidence="1" id="KW-0732">Signal</keyword>
<feature type="chain" id="PRO_5038536547" description="YtkA-like domain-containing protein" evidence="1">
    <location>
        <begin position="24"/>
        <end position="301"/>
    </location>
</feature>
<protein>
    <recommendedName>
        <fullName evidence="2">YtkA-like domain-containing protein</fullName>
    </recommendedName>
</protein>
<proteinExistence type="predicted"/>
<comment type="caution">
    <text evidence="3">The sequence shown here is derived from an EMBL/GenBank/DDBJ whole genome shotgun (WGS) entry which is preliminary data.</text>
</comment>
<feature type="signal peptide" evidence="1">
    <location>
        <begin position="1"/>
        <end position="23"/>
    </location>
</feature>